<evidence type="ECO:0000313" key="7">
    <source>
        <dbReference type="EMBL" id="ODM19285.1"/>
    </source>
</evidence>
<evidence type="ECO:0000256" key="4">
    <source>
        <dbReference type="ARBA" id="ARBA00023136"/>
    </source>
</evidence>
<keyword evidence="5" id="KW-0175">Coiled coil</keyword>
<feature type="transmembrane region" description="Helical" evidence="6">
    <location>
        <begin position="181"/>
        <end position="201"/>
    </location>
</feature>
<keyword evidence="4 6" id="KW-0472">Membrane</keyword>
<organism evidence="7 8">
    <name type="scientific">Aspergillus cristatus</name>
    <name type="common">Chinese Fuzhuan brick tea-fermentation fungus</name>
    <name type="synonym">Eurotium cristatum</name>
    <dbReference type="NCBI Taxonomy" id="573508"/>
    <lineage>
        <taxon>Eukaryota</taxon>
        <taxon>Fungi</taxon>
        <taxon>Dikarya</taxon>
        <taxon>Ascomycota</taxon>
        <taxon>Pezizomycotina</taxon>
        <taxon>Eurotiomycetes</taxon>
        <taxon>Eurotiomycetidae</taxon>
        <taxon>Eurotiales</taxon>
        <taxon>Aspergillaceae</taxon>
        <taxon>Aspergillus</taxon>
        <taxon>Aspergillus subgen. Aspergillus</taxon>
    </lineage>
</organism>
<feature type="transmembrane region" description="Helical" evidence="6">
    <location>
        <begin position="246"/>
        <end position="272"/>
    </location>
</feature>
<dbReference type="VEuPathDB" id="FungiDB:SI65_05902"/>
<evidence type="ECO:0000256" key="2">
    <source>
        <dbReference type="ARBA" id="ARBA00022692"/>
    </source>
</evidence>
<evidence type="ECO:0000256" key="6">
    <source>
        <dbReference type="SAM" id="Phobius"/>
    </source>
</evidence>
<dbReference type="PANTHER" id="PTHR48022:SF26">
    <property type="entry name" value="MAJOR FACILITATOR SUPERFAMILY (MFS) PROFILE DOMAIN-CONTAINING PROTEIN-RELATED"/>
    <property type="match status" value="1"/>
</dbReference>
<dbReference type="GO" id="GO:0016020">
    <property type="term" value="C:membrane"/>
    <property type="evidence" value="ECO:0007669"/>
    <property type="project" value="UniProtKB-SubCell"/>
</dbReference>
<keyword evidence="3 6" id="KW-1133">Transmembrane helix</keyword>
<reference evidence="7 8" key="1">
    <citation type="journal article" date="2016" name="BMC Genomics">
        <title>Comparative genomic and transcriptomic analyses of the Fuzhuan brick tea-fermentation fungus Aspergillus cristatus.</title>
        <authorList>
            <person name="Ge Y."/>
            <person name="Wang Y."/>
            <person name="Liu Y."/>
            <person name="Tan Y."/>
            <person name="Ren X."/>
            <person name="Zhang X."/>
            <person name="Hyde K.D."/>
            <person name="Liu Y."/>
            <person name="Liu Z."/>
        </authorList>
    </citation>
    <scope>NUCLEOTIDE SEQUENCE [LARGE SCALE GENOMIC DNA]</scope>
    <source>
        <strain evidence="7 8">GZAAS20.1005</strain>
    </source>
</reference>
<dbReference type="OrthoDB" id="6339427at2759"/>
<proteinExistence type="predicted"/>
<dbReference type="PANTHER" id="PTHR48022">
    <property type="entry name" value="PLASTIDIC GLUCOSE TRANSPORTER 4"/>
    <property type="match status" value="1"/>
</dbReference>
<evidence type="ECO:0008006" key="9">
    <source>
        <dbReference type="Google" id="ProtNLM"/>
    </source>
</evidence>
<dbReference type="SUPFAM" id="SSF103473">
    <property type="entry name" value="MFS general substrate transporter"/>
    <property type="match status" value="2"/>
</dbReference>
<dbReference type="InterPro" id="IPR036259">
    <property type="entry name" value="MFS_trans_sf"/>
</dbReference>
<dbReference type="Pfam" id="PF00083">
    <property type="entry name" value="Sugar_tr"/>
    <property type="match status" value="2"/>
</dbReference>
<sequence>MTVGAILQIASYSVPQMIVGRVVARIGNGINTSTAPVWQGETSKIKWRGKLVIIELVMNVAGYSILAVPSCIPDCVHHNPLLDRSMASRVASMADYCDRDQASDAQHIIADLEGKDINDPYVITAYSEIIATVEYERAHDVSWGQLLRGKTGENNGDTQPLRRMILGAGAQAMQQLACINMLARLLAACNSVSYLLASMVAIPKIEHWGRRSILMTAALGQGTCYLLITVLLRFNEKEGYPHHKEVASAAVAFFFAYYVFFGCSYQGIGWLLPVELNSLSMRTKGAALGTATNWATNFMVVEVTPVGIKNLGWEFYIIWTVFNFAFIPTAYFFYPETANRSLEDIDRFFHENPSLFVNGNPEAVNIKRPARYVEIEKELVNQSATVASAKQEMSNLEGQVGHVEVV</sequence>
<feature type="transmembrane region" description="Helical" evidence="6">
    <location>
        <begin position="315"/>
        <end position="334"/>
    </location>
</feature>
<keyword evidence="8" id="KW-1185">Reference proteome</keyword>
<evidence type="ECO:0000256" key="3">
    <source>
        <dbReference type="ARBA" id="ARBA00022989"/>
    </source>
</evidence>
<protein>
    <recommendedName>
        <fullName evidence="9">Major facilitator superfamily (MFS) profile domain-containing protein</fullName>
    </recommendedName>
</protein>
<accession>A0A1E3BE79</accession>
<feature type="coiled-coil region" evidence="5">
    <location>
        <begin position="372"/>
        <end position="399"/>
    </location>
</feature>
<name>A0A1E3BE79_ASPCR</name>
<dbReference type="InterPro" id="IPR005828">
    <property type="entry name" value="MFS_sugar_transport-like"/>
</dbReference>
<dbReference type="AlphaFoldDB" id="A0A1E3BE79"/>
<evidence type="ECO:0000256" key="1">
    <source>
        <dbReference type="ARBA" id="ARBA00004141"/>
    </source>
</evidence>
<keyword evidence="2 6" id="KW-0812">Transmembrane</keyword>
<feature type="transmembrane region" description="Helical" evidence="6">
    <location>
        <begin position="213"/>
        <end position="234"/>
    </location>
</feature>
<dbReference type="Proteomes" id="UP000094569">
    <property type="component" value="Unassembled WGS sequence"/>
</dbReference>
<gene>
    <name evidence="7" type="ORF">SI65_05902</name>
</gene>
<dbReference type="Gene3D" id="1.20.1250.20">
    <property type="entry name" value="MFS general substrate transporter like domains"/>
    <property type="match status" value="2"/>
</dbReference>
<comment type="caution">
    <text evidence="7">The sequence shown here is derived from an EMBL/GenBank/DDBJ whole genome shotgun (WGS) entry which is preliminary data.</text>
</comment>
<evidence type="ECO:0000256" key="5">
    <source>
        <dbReference type="SAM" id="Coils"/>
    </source>
</evidence>
<comment type="subcellular location">
    <subcellularLocation>
        <location evidence="1">Membrane</location>
        <topology evidence="1">Multi-pass membrane protein</topology>
    </subcellularLocation>
</comment>
<dbReference type="GO" id="GO:0005351">
    <property type="term" value="F:carbohydrate:proton symporter activity"/>
    <property type="evidence" value="ECO:0007669"/>
    <property type="project" value="TreeGrafter"/>
</dbReference>
<evidence type="ECO:0000313" key="8">
    <source>
        <dbReference type="Proteomes" id="UP000094569"/>
    </source>
</evidence>
<dbReference type="EMBL" id="JXNT01000005">
    <property type="protein sequence ID" value="ODM19285.1"/>
    <property type="molecule type" value="Genomic_DNA"/>
</dbReference>
<dbReference type="InterPro" id="IPR050360">
    <property type="entry name" value="MFS_Sugar_Transporters"/>
</dbReference>